<dbReference type="EMBL" id="CAJOBC010134259">
    <property type="protein sequence ID" value="CAF4623386.1"/>
    <property type="molecule type" value="Genomic_DNA"/>
</dbReference>
<proteinExistence type="predicted"/>
<feature type="non-terminal residue" evidence="1">
    <location>
        <position position="207"/>
    </location>
</feature>
<dbReference type="Proteomes" id="UP000681722">
    <property type="component" value="Unassembled WGS sequence"/>
</dbReference>
<comment type="caution">
    <text evidence="1">The sequence shown here is derived from an EMBL/GenBank/DDBJ whole genome shotgun (WGS) entry which is preliminary data.</text>
</comment>
<protein>
    <submittedName>
        <fullName evidence="1">Uncharacterized protein</fullName>
    </submittedName>
</protein>
<sequence length="207" mass="23929">ATNSQSRRFLLGQCFEQLNDIDHHHIEDHDRNSSVNDLDEIGQNAFELHDQLSQIQSAEDQSQSISIGDNSTILESQLQTIDDEQTNDVSSIKSSIGNNFQILNEKFNSLKSTNIDYKFVPVLGSQMNQLEIAIKSIESTNDHHEILKLEIGNNFQYFNDRLNVSTHFQDNNETNLDIQLAYYSTSLEEKLTDMKNIFYKRYKTKFE</sequence>
<dbReference type="AlphaFoldDB" id="A0A8S2ZAZ2"/>
<organism evidence="1 2">
    <name type="scientific">Didymodactylos carnosus</name>
    <dbReference type="NCBI Taxonomy" id="1234261"/>
    <lineage>
        <taxon>Eukaryota</taxon>
        <taxon>Metazoa</taxon>
        <taxon>Spiralia</taxon>
        <taxon>Gnathifera</taxon>
        <taxon>Rotifera</taxon>
        <taxon>Eurotatoria</taxon>
        <taxon>Bdelloidea</taxon>
        <taxon>Philodinida</taxon>
        <taxon>Philodinidae</taxon>
        <taxon>Didymodactylos</taxon>
    </lineage>
</organism>
<accession>A0A8S2ZAZ2</accession>
<evidence type="ECO:0000313" key="2">
    <source>
        <dbReference type="Proteomes" id="UP000681722"/>
    </source>
</evidence>
<gene>
    <name evidence="1" type="ORF">SRO942_LOCUS49609</name>
</gene>
<name>A0A8S2ZAZ2_9BILA</name>
<evidence type="ECO:0000313" key="1">
    <source>
        <dbReference type="EMBL" id="CAF4623386.1"/>
    </source>
</evidence>
<reference evidence="1" key="1">
    <citation type="submission" date="2021-02" db="EMBL/GenBank/DDBJ databases">
        <authorList>
            <person name="Nowell W R."/>
        </authorList>
    </citation>
    <scope>NUCLEOTIDE SEQUENCE</scope>
</reference>
<feature type="non-terminal residue" evidence="1">
    <location>
        <position position="1"/>
    </location>
</feature>